<reference evidence="2 4" key="1">
    <citation type="submission" date="2021-05" db="EMBL/GenBank/DDBJ databases">
        <title>Genome Assembly of Synthetic Allotetraploid Brassica napus Reveals Homoeologous Exchanges between Subgenomes.</title>
        <authorList>
            <person name="Davis J.T."/>
        </authorList>
    </citation>
    <scope>NUCLEOTIDE SEQUENCE [LARGE SCALE GENOMIC DNA]</scope>
    <source>
        <strain evidence="4">cv. Da-Ae</strain>
        <tissue evidence="2">Seedling</tissue>
    </source>
</reference>
<feature type="compositionally biased region" description="Polar residues" evidence="1">
    <location>
        <begin position="1"/>
        <end position="14"/>
    </location>
</feature>
<proteinExistence type="predicted"/>
<dbReference type="SUPFAM" id="SSF48208">
    <property type="entry name" value="Six-hairpin glycosidases"/>
    <property type="match status" value="1"/>
</dbReference>
<evidence type="ECO:0000313" key="3">
    <source>
        <dbReference type="EMBL" id="KAH0935823.1"/>
    </source>
</evidence>
<organism evidence="2 4">
    <name type="scientific">Brassica napus</name>
    <name type="common">Rape</name>
    <dbReference type="NCBI Taxonomy" id="3708"/>
    <lineage>
        <taxon>Eukaryota</taxon>
        <taxon>Viridiplantae</taxon>
        <taxon>Streptophyta</taxon>
        <taxon>Embryophyta</taxon>
        <taxon>Tracheophyta</taxon>
        <taxon>Spermatophyta</taxon>
        <taxon>Magnoliopsida</taxon>
        <taxon>eudicotyledons</taxon>
        <taxon>Gunneridae</taxon>
        <taxon>Pentapetalae</taxon>
        <taxon>rosids</taxon>
        <taxon>malvids</taxon>
        <taxon>Brassicales</taxon>
        <taxon>Brassicaceae</taxon>
        <taxon>Brassiceae</taxon>
        <taxon>Brassica</taxon>
    </lineage>
</organism>
<dbReference type="EMBL" id="JAGKQM010000008">
    <property type="protein sequence ID" value="KAH0916703.1"/>
    <property type="molecule type" value="Genomic_DNA"/>
</dbReference>
<gene>
    <name evidence="3" type="ORF">HID58_012940</name>
    <name evidence="2" type="ORF">HID58_031149</name>
</gene>
<evidence type="ECO:0000313" key="2">
    <source>
        <dbReference type="EMBL" id="KAH0916703.1"/>
    </source>
</evidence>
<comment type="caution">
    <text evidence="2">The sequence shown here is derived from an EMBL/GenBank/DDBJ whole genome shotgun (WGS) entry which is preliminary data.</text>
</comment>
<protein>
    <submittedName>
        <fullName evidence="2">Uncharacterized protein</fullName>
    </submittedName>
</protein>
<name>A0ABQ8CJG7_BRANA</name>
<keyword evidence="4" id="KW-1185">Reference proteome</keyword>
<feature type="region of interest" description="Disordered" evidence="1">
    <location>
        <begin position="1"/>
        <end position="58"/>
    </location>
</feature>
<dbReference type="Gene3D" id="3.40.50.450">
    <property type="match status" value="1"/>
</dbReference>
<sequence>MRQSSQPKGNSSISSDRKTNEKTVASSETARPNGKSTASSAIVMKPNAPTALSKSESDHRLHRVLDMLERCRGCVQVGGSPLYKVSKCTQARDPNVNHPCWERPETMNEKRPIKIVQTLQGLRLLWRLLQPWLQKYAKQLFNFADTYIVLEAHKSYNSTWYGNEPLWAASKSQKLKISIILTGGQAPGGHTVIYGPFGA</sequence>
<evidence type="ECO:0000313" key="4">
    <source>
        <dbReference type="Proteomes" id="UP000824890"/>
    </source>
</evidence>
<dbReference type="Proteomes" id="UP000824890">
    <property type="component" value="Unassembled WGS sequence"/>
</dbReference>
<accession>A0ABQ8CJG7</accession>
<evidence type="ECO:0000256" key="1">
    <source>
        <dbReference type="SAM" id="MobiDB-lite"/>
    </source>
</evidence>
<feature type="compositionally biased region" description="Polar residues" evidence="1">
    <location>
        <begin position="22"/>
        <end position="40"/>
    </location>
</feature>
<dbReference type="InterPro" id="IPR008928">
    <property type="entry name" value="6-hairpin_glycosidase_sf"/>
</dbReference>
<dbReference type="EMBL" id="JAGKQM010000003">
    <property type="protein sequence ID" value="KAH0935823.1"/>
    <property type="molecule type" value="Genomic_DNA"/>
</dbReference>